<keyword evidence="2" id="KW-1133">Transmembrane helix</keyword>
<keyword evidence="2" id="KW-0472">Membrane</keyword>
<name>A0A0F9UVK2_9ZZZZ</name>
<dbReference type="InterPro" id="IPR029052">
    <property type="entry name" value="Metallo-depent_PP-like"/>
</dbReference>
<dbReference type="EMBL" id="LAZR01000060">
    <property type="protein sequence ID" value="KKN97080.1"/>
    <property type="molecule type" value="Genomic_DNA"/>
</dbReference>
<sequence>MHVLFFKKKYQNLLIFILIILLIAAFGSSFFIVEFQKFEKEISEISQAQVLISFKKPPSEITLFFVGDIMLNRGVEWSINKYGKGDWKFPFLEIAEDLEKADILFGNLESPISDKGSKVGSIYSFRTNPKAIEGFNYAGFDILSVANNHIFDYGREAMEDTFLRLREAGIDYVGGGFSEKEAYSPIIKEINDIEIAFLAYTNLGSKNWEATGKRSGISWLTEERLEEDIKKAKNQADLIVVSMHFGEEYKSQPTSEQKYFARLAIDTGADLIIGHHPHVVQEIERYKDGYIAYSLGNFIFDQGFSKETMQGLMLKVVIEDGKIRTVRSKVPQNLDSSFRAELKEVIPIEIRINQFFQPRLEITD</sequence>
<dbReference type="SUPFAM" id="SSF56300">
    <property type="entry name" value="Metallo-dependent phosphatases"/>
    <property type="match status" value="1"/>
</dbReference>
<protein>
    <recommendedName>
        <fullName evidence="3">Capsule synthesis protein CapA domain-containing protein</fullName>
    </recommendedName>
</protein>
<comment type="similarity">
    <text evidence="1">Belongs to the CapA family.</text>
</comment>
<evidence type="ECO:0000256" key="1">
    <source>
        <dbReference type="ARBA" id="ARBA00005662"/>
    </source>
</evidence>
<evidence type="ECO:0000259" key="3">
    <source>
        <dbReference type="SMART" id="SM00854"/>
    </source>
</evidence>
<feature type="domain" description="Capsule synthesis protein CapA" evidence="3">
    <location>
        <begin position="62"/>
        <end position="302"/>
    </location>
</feature>
<dbReference type="Gene3D" id="3.60.21.10">
    <property type="match status" value="1"/>
</dbReference>
<dbReference type="PANTHER" id="PTHR33393:SF11">
    <property type="entry name" value="POLYGLUTAMINE SYNTHESIS ACCESSORY PROTEIN RV0574C-RELATED"/>
    <property type="match status" value="1"/>
</dbReference>
<accession>A0A0F9UVK2</accession>
<evidence type="ECO:0000313" key="4">
    <source>
        <dbReference type="EMBL" id="KKN97080.1"/>
    </source>
</evidence>
<dbReference type="SMART" id="SM00854">
    <property type="entry name" value="PGA_cap"/>
    <property type="match status" value="1"/>
</dbReference>
<dbReference type="CDD" id="cd07381">
    <property type="entry name" value="MPP_CapA"/>
    <property type="match status" value="1"/>
</dbReference>
<keyword evidence="2" id="KW-0812">Transmembrane</keyword>
<organism evidence="4">
    <name type="scientific">marine sediment metagenome</name>
    <dbReference type="NCBI Taxonomy" id="412755"/>
    <lineage>
        <taxon>unclassified sequences</taxon>
        <taxon>metagenomes</taxon>
        <taxon>ecological metagenomes</taxon>
    </lineage>
</organism>
<gene>
    <name evidence="4" type="ORF">LCGC14_0160370</name>
</gene>
<reference evidence="4" key="1">
    <citation type="journal article" date="2015" name="Nature">
        <title>Complex archaea that bridge the gap between prokaryotes and eukaryotes.</title>
        <authorList>
            <person name="Spang A."/>
            <person name="Saw J.H."/>
            <person name="Jorgensen S.L."/>
            <person name="Zaremba-Niedzwiedzka K."/>
            <person name="Martijn J."/>
            <person name="Lind A.E."/>
            <person name="van Eijk R."/>
            <person name="Schleper C."/>
            <person name="Guy L."/>
            <person name="Ettema T.J."/>
        </authorList>
    </citation>
    <scope>NUCLEOTIDE SEQUENCE</scope>
</reference>
<dbReference type="AlphaFoldDB" id="A0A0F9UVK2"/>
<dbReference type="Pfam" id="PF09587">
    <property type="entry name" value="PGA_cap"/>
    <property type="match status" value="1"/>
</dbReference>
<feature type="transmembrane region" description="Helical" evidence="2">
    <location>
        <begin position="12"/>
        <end position="33"/>
    </location>
</feature>
<dbReference type="PANTHER" id="PTHR33393">
    <property type="entry name" value="POLYGLUTAMINE SYNTHESIS ACCESSORY PROTEIN RV0574C-RELATED"/>
    <property type="match status" value="1"/>
</dbReference>
<proteinExistence type="inferred from homology"/>
<comment type="caution">
    <text evidence="4">The sequence shown here is derived from an EMBL/GenBank/DDBJ whole genome shotgun (WGS) entry which is preliminary data.</text>
</comment>
<dbReference type="InterPro" id="IPR052169">
    <property type="entry name" value="CW_Biosynth-Accessory"/>
</dbReference>
<evidence type="ECO:0000256" key="2">
    <source>
        <dbReference type="SAM" id="Phobius"/>
    </source>
</evidence>
<dbReference type="InterPro" id="IPR019079">
    <property type="entry name" value="Capsule_synth_CapA"/>
</dbReference>